<dbReference type="InterPro" id="IPR011257">
    <property type="entry name" value="DNA_glycosylase"/>
</dbReference>
<dbReference type="InterPro" id="IPR005019">
    <property type="entry name" value="Adenine_glyco"/>
</dbReference>
<feature type="region of interest" description="Disordered" evidence="2">
    <location>
        <begin position="1"/>
        <end position="109"/>
    </location>
</feature>
<sequence length="337" mass="38232">MSDSTEPPSVSPSIKADSESRKILGPAGNRVEVREEEKESMKKKKDKDLVGKKPKSYVKLAKSSPKIVVRKKDNESADSSCSSKSSSSSDGSSVKMARFRKKEKHDSSSGEAPMVTLAIPFKRCDWITQFSDPLHISFHDEEWGVPVHEDKKLFELLVLSQASAELTWPQIFYKRDKFRKFFENYNPSSIAKFPEDKLLLGRPNGGLLLSEQKLRAIVGNAVALLKIQQEFGSFSSYCWRFLNHTPIKNGFQYGRQIPSKTPKSEAISKDLMRRGFRCVGPIVIYSFMQISGMVNDHLISCFRYMECNTINVKKDPKPVVKETKKETDDLDETKLCE</sequence>
<reference evidence="3" key="1">
    <citation type="submission" date="2023-03" db="EMBL/GenBank/DDBJ databases">
        <title>Chromosome-scale reference genome and RAD-based genetic map of yellow starthistle (Centaurea solstitialis) reveal putative structural variation and QTLs associated with invader traits.</title>
        <authorList>
            <person name="Reatini B."/>
            <person name="Cang F.A."/>
            <person name="Jiang Q."/>
            <person name="Mckibben M.T.W."/>
            <person name="Barker M.S."/>
            <person name="Rieseberg L.H."/>
            <person name="Dlugosch K.M."/>
        </authorList>
    </citation>
    <scope>NUCLEOTIDE SEQUENCE</scope>
    <source>
        <strain evidence="3">CAN-66</strain>
        <tissue evidence="3">Leaf</tissue>
    </source>
</reference>
<feature type="binding site" evidence="1">
    <location>
        <position position="124"/>
    </location>
    <ligand>
        <name>Zn(2+)</name>
        <dbReference type="ChEBI" id="CHEBI:29105"/>
    </ligand>
</feature>
<dbReference type="PANTHER" id="PTHR31116">
    <property type="entry name" value="OS04G0501200 PROTEIN"/>
    <property type="match status" value="1"/>
</dbReference>
<dbReference type="Proteomes" id="UP001172457">
    <property type="component" value="Chromosome 1"/>
</dbReference>
<feature type="compositionally biased region" description="Basic and acidic residues" evidence="2">
    <location>
        <begin position="31"/>
        <end position="51"/>
    </location>
</feature>
<evidence type="ECO:0000313" key="3">
    <source>
        <dbReference type="EMBL" id="KAJ9567377.1"/>
    </source>
</evidence>
<keyword evidence="1" id="KW-0862">Zinc</keyword>
<evidence type="ECO:0008006" key="5">
    <source>
        <dbReference type="Google" id="ProtNLM"/>
    </source>
</evidence>
<dbReference type="GO" id="GO:0006284">
    <property type="term" value="P:base-excision repair"/>
    <property type="evidence" value="ECO:0007669"/>
    <property type="project" value="InterPro"/>
</dbReference>
<proteinExistence type="predicted"/>
<dbReference type="GO" id="GO:0008725">
    <property type="term" value="F:DNA-3-methyladenine glycosylase activity"/>
    <property type="evidence" value="ECO:0007669"/>
    <property type="project" value="InterPro"/>
</dbReference>
<dbReference type="GO" id="GO:0046872">
    <property type="term" value="F:metal ion binding"/>
    <property type="evidence" value="ECO:0007669"/>
    <property type="project" value="UniProtKB-KW"/>
</dbReference>
<dbReference type="AlphaFoldDB" id="A0AA38WN46"/>
<feature type="compositionally biased region" description="Low complexity" evidence="2">
    <location>
        <begin position="77"/>
        <end position="93"/>
    </location>
</feature>
<name>A0AA38WN46_9ASTR</name>
<organism evidence="3 4">
    <name type="scientific">Centaurea solstitialis</name>
    <name type="common">yellow star-thistle</name>
    <dbReference type="NCBI Taxonomy" id="347529"/>
    <lineage>
        <taxon>Eukaryota</taxon>
        <taxon>Viridiplantae</taxon>
        <taxon>Streptophyta</taxon>
        <taxon>Embryophyta</taxon>
        <taxon>Tracheophyta</taxon>
        <taxon>Spermatophyta</taxon>
        <taxon>Magnoliopsida</taxon>
        <taxon>eudicotyledons</taxon>
        <taxon>Gunneridae</taxon>
        <taxon>Pentapetalae</taxon>
        <taxon>asterids</taxon>
        <taxon>campanulids</taxon>
        <taxon>Asterales</taxon>
        <taxon>Asteraceae</taxon>
        <taxon>Carduoideae</taxon>
        <taxon>Cardueae</taxon>
        <taxon>Centaureinae</taxon>
        <taxon>Centaurea</taxon>
    </lineage>
</organism>
<dbReference type="PANTHER" id="PTHR31116:SF25">
    <property type="entry name" value="DNA GLYCOSYLASE SUPERFAMILY PROTEIN"/>
    <property type="match status" value="1"/>
</dbReference>
<keyword evidence="4" id="KW-1185">Reference proteome</keyword>
<dbReference type="Pfam" id="PF03352">
    <property type="entry name" value="Adenine_glyco"/>
    <property type="match status" value="1"/>
</dbReference>
<evidence type="ECO:0000256" key="1">
    <source>
        <dbReference type="PIRSR" id="PIRSR605019-1"/>
    </source>
</evidence>
<comment type="caution">
    <text evidence="3">The sequence shown here is derived from an EMBL/GenBank/DDBJ whole genome shotgun (WGS) entry which is preliminary data.</text>
</comment>
<dbReference type="SUPFAM" id="SSF48150">
    <property type="entry name" value="DNA-glycosylase"/>
    <property type="match status" value="1"/>
</dbReference>
<protein>
    <recommendedName>
        <fullName evidence="5">DNA-3-methyladenine glycosylase I</fullName>
    </recommendedName>
</protein>
<feature type="binding site" evidence="1">
    <location>
        <position position="297"/>
    </location>
    <ligand>
        <name>Zn(2+)</name>
        <dbReference type="ChEBI" id="CHEBI:29105"/>
    </ligand>
</feature>
<feature type="binding site" evidence="1">
    <location>
        <position position="301"/>
    </location>
    <ligand>
        <name>Zn(2+)</name>
        <dbReference type="ChEBI" id="CHEBI:29105"/>
    </ligand>
</feature>
<evidence type="ECO:0000313" key="4">
    <source>
        <dbReference type="Proteomes" id="UP001172457"/>
    </source>
</evidence>
<accession>A0AA38WN46</accession>
<gene>
    <name evidence="3" type="ORF">OSB04_003343</name>
</gene>
<feature type="compositionally biased region" description="Polar residues" evidence="2">
    <location>
        <begin position="1"/>
        <end position="12"/>
    </location>
</feature>
<keyword evidence="1" id="KW-0479">Metal-binding</keyword>
<feature type="binding site" evidence="1">
    <location>
        <position position="139"/>
    </location>
    <ligand>
        <name>Zn(2+)</name>
        <dbReference type="ChEBI" id="CHEBI:29105"/>
    </ligand>
</feature>
<evidence type="ECO:0000256" key="2">
    <source>
        <dbReference type="SAM" id="MobiDB-lite"/>
    </source>
</evidence>
<dbReference type="EMBL" id="JARYMX010000001">
    <property type="protein sequence ID" value="KAJ9567377.1"/>
    <property type="molecule type" value="Genomic_DNA"/>
</dbReference>
<dbReference type="Gene3D" id="1.10.340.30">
    <property type="entry name" value="Hypothetical protein, domain 2"/>
    <property type="match status" value="1"/>
</dbReference>